<organism evidence="2 3">
    <name type="scientific">Spirosoma flavum</name>
    <dbReference type="NCBI Taxonomy" id="2048557"/>
    <lineage>
        <taxon>Bacteria</taxon>
        <taxon>Pseudomonadati</taxon>
        <taxon>Bacteroidota</taxon>
        <taxon>Cytophagia</taxon>
        <taxon>Cytophagales</taxon>
        <taxon>Cytophagaceae</taxon>
        <taxon>Spirosoma</taxon>
    </lineage>
</organism>
<evidence type="ECO:0000313" key="2">
    <source>
        <dbReference type="EMBL" id="MFD2933730.1"/>
    </source>
</evidence>
<feature type="compositionally biased region" description="Polar residues" evidence="1">
    <location>
        <begin position="215"/>
        <end position="236"/>
    </location>
</feature>
<feature type="region of interest" description="Disordered" evidence="1">
    <location>
        <begin position="115"/>
        <end position="248"/>
    </location>
</feature>
<sequence length="552" mass="61428">MKTDRFTDIIRRKLESIRPEFSEKDWTRMQASLQTGIPQPGSPTTGQPFSGGMWAAKPWLMAAATISTVVLVTFSFWQRREINNLRQTISQLNKHPTHQTSLGQPDLVASKTNAPELTRSQGVRPQTGQQPTASSENYAALPRQRDTIYITRNVAVPSRSQSVRPEEERVIERSEKTTEQRYATTDRPSASKIQPDQSENSTTYNSKTDAYGAPSTPSSVVNKEANNSSIATTKSVRQLARQRGSKGEYIAGREIKNKQAVPTNSVNIPTTNAITATTPTQPESVNEKDETSTSANYELVNSLPMSTPTINWTVRLAQRAKNIRPVRAVAVEPVLAAAVVEKAAPASQPINQKATRFRAGVGGEVASHVLSAGVFTEILIGKHVTVGVGLNQAAYNGIFINDYDFDVRTRRDFRKEFAHSIDPRRDILNINTQTVRLQIPVSFGYRIPLTQTLSLLPTIGTSLNIRSSENVTYYCPVFMPQKRGFDEFIVPNNDRPFALINSFALGAGIEWQHRHWVVQTSPVLTLPMQSENDPNWQNHTTLGLRARVLYQF</sequence>
<feature type="compositionally biased region" description="Basic and acidic residues" evidence="1">
    <location>
        <begin position="164"/>
        <end position="179"/>
    </location>
</feature>
<gene>
    <name evidence="2" type="ORF">ACFS25_08040</name>
</gene>
<accession>A0ABW6AIX6</accession>
<feature type="compositionally biased region" description="Polar residues" evidence="1">
    <location>
        <begin position="115"/>
        <end position="137"/>
    </location>
</feature>
<dbReference type="EMBL" id="JBHUOM010000002">
    <property type="protein sequence ID" value="MFD2933730.1"/>
    <property type="molecule type" value="Genomic_DNA"/>
</dbReference>
<dbReference type="RefSeq" id="WP_381498398.1">
    <property type="nucleotide sequence ID" value="NZ_JBHUOM010000002.1"/>
</dbReference>
<keyword evidence="3" id="KW-1185">Reference proteome</keyword>
<evidence type="ECO:0000256" key="1">
    <source>
        <dbReference type="SAM" id="MobiDB-lite"/>
    </source>
</evidence>
<reference evidence="3" key="1">
    <citation type="journal article" date="2019" name="Int. J. Syst. Evol. Microbiol.">
        <title>The Global Catalogue of Microorganisms (GCM) 10K type strain sequencing project: providing services to taxonomists for standard genome sequencing and annotation.</title>
        <authorList>
            <consortium name="The Broad Institute Genomics Platform"/>
            <consortium name="The Broad Institute Genome Sequencing Center for Infectious Disease"/>
            <person name="Wu L."/>
            <person name="Ma J."/>
        </authorList>
    </citation>
    <scope>NUCLEOTIDE SEQUENCE [LARGE SCALE GENOMIC DNA]</scope>
    <source>
        <strain evidence="3">KCTC 52490</strain>
    </source>
</reference>
<protein>
    <recommendedName>
        <fullName evidence="4">Outer membrane protein beta-barrel domain-containing protein</fullName>
    </recommendedName>
</protein>
<evidence type="ECO:0000313" key="3">
    <source>
        <dbReference type="Proteomes" id="UP001597512"/>
    </source>
</evidence>
<proteinExistence type="predicted"/>
<feature type="compositionally biased region" description="Polar residues" evidence="1">
    <location>
        <begin position="180"/>
        <end position="208"/>
    </location>
</feature>
<evidence type="ECO:0008006" key="4">
    <source>
        <dbReference type="Google" id="ProtNLM"/>
    </source>
</evidence>
<name>A0ABW6AIX6_9BACT</name>
<comment type="caution">
    <text evidence="2">The sequence shown here is derived from an EMBL/GenBank/DDBJ whole genome shotgun (WGS) entry which is preliminary data.</text>
</comment>
<dbReference type="Proteomes" id="UP001597512">
    <property type="component" value="Unassembled WGS sequence"/>
</dbReference>